<evidence type="ECO:0000256" key="3">
    <source>
        <dbReference type="ARBA" id="ARBA00022691"/>
    </source>
</evidence>
<dbReference type="STRING" id="573370.DMR_40420"/>
<dbReference type="PROSITE" id="PS51918">
    <property type="entry name" value="RADICAL_SAM"/>
    <property type="match status" value="1"/>
</dbReference>
<dbReference type="InterPro" id="IPR007197">
    <property type="entry name" value="rSAM"/>
</dbReference>
<evidence type="ECO:0000313" key="9">
    <source>
        <dbReference type="Proteomes" id="UP000009071"/>
    </source>
</evidence>
<gene>
    <name evidence="8" type="ordered locus">DMR_40420</name>
</gene>
<dbReference type="Pfam" id="PF13186">
    <property type="entry name" value="SPASM"/>
    <property type="match status" value="1"/>
</dbReference>
<reference evidence="8 9" key="1">
    <citation type="journal article" date="2009" name="Genome Res.">
        <title>Whole genome sequence of Desulfovibrio magneticus strain RS-1 revealed common gene clusters in magnetotactic bacteria.</title>
        <authorList>
            <person name="Nakazawa H."/>
            <person name="Arakaki A."/>
            <person name="Narita-Yamada S."/>
            <person name="Yashiro I."/>
            <person name="Jinno K."/>
            <person name="Aoki N."/>
            <person name="Tsuruyama A."/>
            <person name="Okamura Y."/>
            <person name="Tanikawa S."/>
            <person name="Fujita N."/>
            <person name="Takeyama H."/>
            <person name="Matsunaga T."/>
        </authorList>
    </citation>
    <scope>NUCLEOTIDE SEQUENCE [LARGE SCALE GENOMIC DNA]</scope>
    <source>
        <strain evidence="9">ATCC 700980 / DSM 13731 / RS-1</strain>
    </source>
</reference>
<evidence type="ECO:0000256" key="1">
    <source>
        <dbReference type="ARBA" id="ARBA00001966"/>
    </source>
</evidence>
<sequence length="345" mass="39529">MRRSETKVQFSCESRWEYLCNEWRRGKGKPLAYLANRYAWNYWPARRKTASFPLNVDIEASSVCQLKCTHCFRQCLDIGENRFMDMDLYRSIVEECGRHGLFTLKFSMRGEPLLHPEIVEMVRLAKASGVKEVWINTNGGPVTEELARGLMRAGVDWITMSFDGLGAHYEAVRIPLRYEESLEKLRTLRRVRDALNANTLLNVQAIWSSIAHDPQAYISLMKSIVDRVAYNPDMHFDAGTHVPDPAFVCPRLWQRLCITSSGAYLKCPSDFTMAEVLGNARDTGVKQAWDQLQGRQRELHLAGRRLESPVCAACHHGALKQAVELVLDGQPHQDYTYVRRPKEQP</sequence>
<dbReference type="OrthoDB" id="9772409at2"/>
<dbReference type="EMBL" id="AP010904">
    <property type="protein sequence ID" value="BAH77533.1"/>
    <property type="molecule type" value="Genomic_DNA"/>
</dbReference>
<dbReference type="InterPro" id="IPR013785">
    <property type="entry name" value="Aldolase_TIM"/>
</dbReference>
<dbReference type="GO" id="GO:0051536">
    <property type="term" value="F:iron-sulfur cluster binding"/>
    <property type="evidence" value="ECO:0007669"/>
    <property type="project" value="UniProtKB-KW"/>
</dbReference>
<evidence type="ECO:0000256" key="2">
    <source>
        <dbReference type="ARBA" id="ARBA00022485"/>
    </source>
</evidence>
<dbReference type="SFLD" id="SFLDG01387">
    <property type="entry name" value="BtrN-like_SPASM_domain_contain"/>
    <property type="match status" value="1"/>
</dbReference>
<dbReference type="Pfam" id="PF04055">
    <property type="entry name" value="Radical_SAM"/>
    <property type="match status" value="1"/>
</dbReference>
<dbReference type="SFLD" id="SFLDS00029">
    <property type="entry name" value="Radical_SAM"/>
    <property type="match status" value="1"/>
</dbReference>
<keyword evidence="9" id="KW-1185">Reference proteome</keyword>
<accession>C4XP32</accession>
<evidence type="ECO:0000259" key="7">
    <source>
        <dbReference type="PROSITE" id="PS51918"/>
    </source>
</evidence>
<proteinExistence type="predicted"/>
<dbReference type="RefSeq" id="WP_015862665.1">
    <property type="nucleotide sequence ID" value="NC_012796.1"/>
</dbReference>
<protein>
    <recommendedName>
        <fullName evidence="7">Radical SAM core domain-containing protein</fullName>
    </recommendedName>
</protein>
<dbReference type="AlphaFoldDB" id="C4XP32"/>
<dbReference type="GO" id="GO:0003824">
    <property type="term" value="F:catalytic activity"/>
    <property type="evidence" value="ECO:0007669"/>
    <property type="project" value="InterPro"/>
</dbReference>
<keyword evidence="6" id="KW-0411">Iron-sulfur</keyword>
<dbReference type="Gene3D" id="3.20.20.70">
    <property type="entry name" value="Aldolase class I"/>
    <property type="match status" value="1"/>
</dbReference>
<keyword evidence="4" id="KW-0479">Metal-binding</keyword>
<dbReference type="SUPFAM" id="SSF102114">
    <property type="entry name" value="Radical SAM enzymes"/>
    <property type="match status" value="1"/>
</dbReference>
<dbReference type="eggNOG" id="COG0535">
    <property type="taxonomic scope" value="Bacteria"/>
</dbReference>
<evidence type="ECO:0000256" key="4">
    <source>
        <dbReference type="ARBA" id="ARBA00022723"/>
    </source>
</evidence>
<evidence type="ECO:0000256" key="6">
    <source>
        <dbReference type="ARBA" id="ARBA00023014"/>
    </source>
</evidence>
<dbReference type="SFLD" id="SFLDG01067">
    <property type="entry name" value="SPASM/twitch_domain_containing"/>
    <property type="match status" value="1"/>
</dbReference>
<name>C4XP32_SOLM1</name>
<dbReference type="GO" id="GO:0046872">
    <property type="term" value="F:metal ion binding"/>
    <property type="evidence" value="ECO:0007669"/>
    <property type="project" value="UniProtKB-KW"/>
</dbReference>
<keyword evidence="5" id="KW-0408">Iron</keyword>
<organism evidence="8 9">
    <name type="scientific">Solidesulfovibrio magneticus (strain ATCC 700980 / DSM 13731 / RS-1)</name>
    <name type="common">Desulfovibrio magneticus</name>
    <dbReference type="NCBI Taxonomy" id="573370"/>
    <lineage>
        <taxon>Bacteria</taxon>
        <taxon>Pseudomonadati</taxon>
        <taxon>Thermodesulfobacteriota</taxon>
        <taxon>Desulfovibrionia</taxon>
        <taxon>Desulfovibrionales</taxon>
        <taxon>Desulfovibrionaceae</taxon>
        <taxon>Solidesulfovibrio</taxon>
    </lineage>
</organism>
<evidence type="ECO:0000313" key="8">
    <source>
        <dbReference type="EMBL" id="BAH77533.1"/>
    </source>
</evidence>
<dbReference type="Proteomes" id="UP000009071">
    <property type="component" value="Chromosome"/>
</dbReference>
<evidence type="ECO:0000256" key="5">
    <source>
        <dbReference type="ARBA" id="ARBA00023004"/>
    </source>
</evidence>
<dbReference type="InterPro" id="IPR034391">
    <property type="entry name" value="AdoMet-like_SPASM_containing"/>
</dbReference>
<dbReference type="KEGG" id="dma:DMR_40420"/>
<dbReference type="PANTHER" id="PTHR11228:SF7">
    <property type="entry name" value="PQQA PEPTIDE CYCLASE"/>
    <property type="match status" value="1"/>
</dbReference>
<dbReference type="CDD" id="cd01335">
    <property type="entry name" value="Radical_SAM"/>
    <property type="match status" value="1"/>
</dbReference>
<comment type="cofactor">
    <cofactor evidence="1">
        <name>[4Fe-4S] cluster</name>
        <dbReference type="ChEBI" id="CHEBI:49883"/>
    </cofactor>
</comment>
<keyword evidence="3" id="KW-0949">S-adenosyl-L-methionine</keyword>
<feature type="domain" description="Radical SAM core" evidence="7">
    <location>
        <begin position="50"/>
        <end position="266"/>
    </location>
</feature>
<dbReference type="InterPro" id="IPR023885">
    <property type="entry name" value="4Fe4S-binding_SPASM_dom"/>
</dbReference>
<keyword evidence="2" id="KW-0004">4Fe-4S</keyword>
<dbReference type="PANTHER" id="PTHR11228">
    <property type="entry name" value="RADICAL SAM DOMAIN PROTEIN"/>
    <property type="match status" value="1"/>
</dbReference>
<dbReference type="InterPro" id="IPR050377">
    <property type="entry name" value="Radical_SAM_PqqE_MftC-like"/>
</dbReference>
<dbReference type="InterPro" id="IPR058240">
    <property type="entry name" value="rSAM_sf"/>
</dbReference>
<dbReference type="HOGENOM" id="CLU_009273_1_2_7"/>